<dbReference type="Pfam" id="PF07690">
    <property type="entry name" value="MFS_1"/>
    <property type="match status" value="1"/>
</dbReference>
<dbReference type="GO" id="GO:0015112">
    <property type="term" value="F:nitrate transmembrane transporter activity"/>
    <property type="evidence" value="ECO:0007669"/>
    <property type="project" value="InterPro"/>
</dbReference>
<evidence type="ECO:0000313" key="9">
    <source>
        <dbReference type="EMBL" id="HBC33224.1"/>
    </source>
</evidence>
<dbReference type="PROSITE" id="PS50850">
    <property type="entry name" value="MFS"/>
    <property type="match status" value="1"/>
</dbReference>
<comment type="caution">
    <text evidence="9">The sequence shown here is derived from an EMBL/GenBank/DDBJ whole genome shotgun (WGS) entry which is preliminary data.</text>
</comment>
<protein>
    <submittedName>
        <fullName evidence="9">MFS transporter</fullName>
    </submittedName>
</protein>
<feature type="transmembrane region" description="Helical" evidence="7">
    <location>
        <begin position="100"/>
        <end position="125"/>
    </location>
</feature>
<dbReference type="Proteomes" id="UP000263489">
    <property type="component" value="Unassembled WGS sequence"/>
</dbReference>
<dbReference type="InterPro" id="IPR020846">
    <property type="entry name" value="MFS_dom"/>
</dbReference>
<dbReference type="InterPro" id="IPR044772">
    <property type="entry name" value="NO3_transporter"/>
</dbReference>
<comment type="subcellular location">
    <subcellularLocation>
        <location evidence="1">Membrane</location>
        <topology evidence="1">Multi-pass membrane protein</topology>
    </subcellularLocation>
</comment>
<feature type="transmembrane region" description="Helical" evidence="7">
    <location>
        <begin position="48"/>
        <end position="67"/>
    </location>
</feature>
<evidence type="ECO:0000256" key="5">
    <source>
        <dbReference type="ARBA" id="ARBA00023063"/>
    </source>
</evidence>
<sequence length="167" mass="17665">MAISPSKPEQYRALGLSTFAFTLCFAVWTIFSIIGIRISEDLGLSDTQLGLLMATPILTGSISRLFLGIWTDRYGGRWVFGILMLTTAACVYLLTFATTYLMLLVGALGVGLAGGAFIVGVAYTAAWFEPERQGTALGIFGAGNVGAAVTNFGAPFLLVAFGWESTA</sequence>
<gene>
    <name evidence="9" type="ORF">DC045_02625</name>
</gene>
<organism evidence="9 10">
    <name type="scientific">Marinobacter adhaerens</name>
    <dbReference type="NCBI Taxonomy" id="1033846"/>
    <lineage>
        <taxon>Bacteria</taxon>
        <taxon>Pseudomonadati</taxon>
        <taxon>Pseudomonadota</taxon>
        <taxon>Gammaproteobacteria</taxon>
        <taxon>Pseudomonadales</taxon>
        <taxon>Marinobacteraceae</taxon>
        <taxon>Marinobacter</taxon>
    </lineage>
</organism>
<feature type="non-terminal residue" evidence="9">
    <location>
        <position position="167"/>
    </location>
</feature>
<dbReference type="PANTHER" id="PTHR23515">
    <property type="entry name" value="HIGH-AFFINITY NITRATE TRANSPORTER 2.3"/>
    <property type="match status" value="1"/>
</dbReference>
<keyword evidence="5" id="KW-0534">Nitrate assimilation</keyword>
<evidence type="ECO:0000256" key="4">
    <source>
        <dbReference type="ARBA" id="ARBA00022989"/>
    </source>
</evidence>
<evidence type="ECO:0000256" key="7">
    <source>
        <dbReference type="SAM" id="Phobius"/>
    </source>
</evidence>
<dbReference type="GO" id="GO:0042128">
    <property type="term" value="P:nitrate assimilation"/>
    <property type="evidence" value="ECO:0007669"/>
    <property type="project" value="UniProtKB-KW"/>
</dbReference>
<evidence type="ECO:0000256" key="1">
    <source>
        <dbReference type="ARBA" id="ARBA00004141"/>
    </source>
</evidence>
<comment type="similarity">
    <text evidence="2">Belongs to the major facilitator superfamily. Nitrate/nitrite porter (TC 2.A.1.8) family.</text>
</comment>
<keyword evidence="3 7" id="KW-0812">Transmembrane</keyword>
<feature type="domain" description="Major facilitator superfamily (MFS) profile" evidence="8">
    <location>
        <begin position="10"/>
        <end position="167"/>
    </location>
</feature>
<dbReference type="InterPro" id="IPR011701">
    <property type="entry name" value="MFS"/>
</dbReference>
<accession>A0A352IP41</accession>
<reference evidence="9 10" key="1">
    <citation type="journal article" date="2018" name="Nat. Biotechnol.">
        <title>A standardized bacterial taxonomy based on genome phylogeny substantially revises the tree of life.</title>
        <authorList>
            <person name="Parks D.H."/>
            <person name="Chuvochina M."/>
            <person name="Waite D.W."/>
            <person name="Rinke C."/>
            <person name="Skarshewski A."/>
            <person name="Chaumeil P.A."/>
            <person name="Hugenholtz P."/>
        </authorList>
    </citation>
    <scope>NUCLEOTIDE SEQUENCE [LARGE SCALE GENOMIC DNA]</scope>
    <source>
        <strain evidence="9">UBA9380</strain>
    </source>
</reference>
<dbReference type="InterPro" id="IPR036259">
    <property type="entry name" value="MFS_trans_sf"/>
</dbReference>
<evidence type="ECO:0000256" key="2">
    <source>
        <dbReference type="ARBA" id="ARBA00008432"/>
    </source>
</evidence>
<keyword evidence="6 7" id="KW-0472">Membrane</keyword>
<feature type="transmembrane region" description="Helical" evidence="7">
    <location>
        <begin position="74"/>
        <end position="94"/>
    </location>
</feature>
<name>A0A352IP41_9GAMM</name>
<evidence type="ECO:0000313" key="10">
    <source>
        <dbReference type="Proteomes" id="UP000263489"/>
    </source>
</evidence>
<evidence type="ECO:0000256" key="6">
    <source>
        <dbReference type="ARBA" id="ARBA00023136"/>
    </source>
</evidence>
<evidence type="ECO:0000256" key="3">
    <source>
        <dbReference type="ARBA" id="ARBA00022692"/>
    </source>
</evidence>
<feature type="transmembrane region" description="Helical" evidence="7">
    <location>
        <begin position="137"/>
        <end position="163"/>
    </location>
</feature>
<evidence type="ECO:0000259" key="8">
    <source>
        <dbReference type="PROSITE" id="PS50850"/>
    </source>
</evidence>
<dbReference type="EMBL" id="DNNA01000042">
    <property type="protein sequence ID" value="HBC33224.1"/>
    <property type="molecule type" value="Genomic_DNA"/>
</dbReference>
<dbReference type="AlphaFoldDB" id="A0A352IP41"/>
<proteinExistence type="inferred from homology"/>
<dbReference type="Gene3D" id="1.20.1250.20">
    <property type="entry name" value="MFS general substrate transporter like domains"/>
    <property type="match status" value="1"/>
</dbReference>
<dbReference type="GO" id="GO:0016020">
    <property type="term" value="C:membrane"/>
    <property type="evidence" value="ECO:0007669"/>
    <property type="project" value="UniProtKB-SubCell"/>
</dbReference>
<dbReference type="SUPFAM" id="SSF103473">
    <property type="entry name" value="MFS general substrate transporter"/>
    <property type="match status" value="1"/>
</dbReference>
<feature type="transmembrane region" description="Helical" evidence="7">
    <location>
        <begin position="12"/>
        <end position="36"/>
    </location>
</feature>
<keyword evidence="4 7" id="KW-1133">Transmembrane helix</keyword>